<dbReference type="Gene3D" id="3.90.1320.10">
    <property type="entry name" value="Outer-capsid protein sigma 3, large lobe"/>
    <property type="match status" value="1"/>
</dbReference>
<evidence type="ECO:0000256" key="1">
    <source>
        <dbReference type="SAM" id="Phobius"/>
    </source>
</evidence>
<dbReference type="AlphaFoldDB" id="A0AAV7DX39"/>
<dbReference type="Pfam" id="PF14365">
    <property type="entry name" value="Neprosin_AP"/>
    <property type="match status" value="1"/>
</dbReference>
<reference evidence="3 4" key="1">
    <citation type="submission" date="2021-07" db="EMBL/GenBank/DDBJ databases">
        <title>The Aristolochia fimbriata genome: insights into angiosperm evolution, floral development and chemical biosynthesis.</title>
        <authorList>
            <person name="Jiao Y."/>
        </authorList>
    </citation>
    <scope>NUCLEOTIDE SEQUENCE [LARGE SCALE GENOMIC DNA]</scope>
    <source>
        <strain evidence="3">IBCAS-2021</strain>
        <tissue evidence="3">Leaf</tissue>
    </source>
</reference>
<organism evidence="3 4">
    <name type="scientific">Aristolochia fimbriata</name>
    <name type="common">White veined hardy Dutchman's pipe vine</name>
    <dbReference type="NCBI Taxonomy" id="158543"/>
    <lineage>
        <taxon>Eukaryota</taxon>
        <taxon>Viridiplantae</taxon>
        <taxon>Streptophyta</taxon>
        <taxon>Embryophyta</taxon>
        <taxon>Tracheophyta</taxon>
        <taxon>Spermatophyta</taxon>
        <taxon>Magnoliopsida</taxon>
        <taxon>Magnoliidae</taxon>
        <taxon>Piperales</taxon>
        <taxon>Aristolochiaceae</taxon>
        <taxon>Aristolochia</taxon>
    </lineage>
</organism>
<evidence type="ECO:0000259" key="2">
    <source>
        <dbReference type="PROSITE" id="PS52045"/>
    </source>
</evidence>
<comment type="caution">
    <text evidence="3">The sequence shown here is derived from an EMBL/GenBank/DDBJ whole genome shotgun (WGS) entry which is preliminary data.</text>
</comment>
<accession>A0AAV7DX39</accession>
<keyword evidence="1" id="KW-1133">Transmembrane helix</keyword>
<keyword evidence="1" id="KW-0812">Transmembrane</keyword>
<feature type="domain" description="Neprosin PEP catalytic" evidence="2">
    <location>
        <begin position="153"/>
        <end position="399"/>
    </location>
</feature>
<feature type="transmembrane region" description="Helical" evidence="1">
    <location>
        <begin position="6"/>
        <end position="28"/>
    </location>
</feature>
<sequence>MAASLISFQCVIVICMAMFMVLGHGRSLSRNEHLEMKKLLQSLNKPAVKSIQTANGDIFDCVHIYKQPAFDHPLMKNYTIPKIPTSPPTGRINKAFASPNALSVMGLPDGGCPDGTVPIRRVQRKDLLRAHFVSNFGKKYDIQGSSSGGSINGLPTNHHWTKIETKPGDFYGTMAALNVWKPNVGSFDKSSSSKFWLVAGAYNELNVIEAGWTVDGQLYGDLEPRLFIYWTSDGYSKTGCFNTLCSGFVSVHKQVPIGAAITPVSTEGGDQFAVRISVWKDPTEWWLYINDEVVGFWPEKFFNHLNKKADKVMWGGEVYSRNDRELPPMGSGVAPGGRDDDGFKKACYIRDINIVNDKNEYVEAPEDAIQYNDRSKCYRLIDLGINRTWRRSFYFGGRC</sequence>
<proteinExistence type="predicted"/>
<dbReference type="PANTHER" id="PTHR31589:SF110">
    <property type="entry name" value="PROTEIN, PUTATIVE (DUF239)-RELATED"/>
    <property type="match status" value="1"/>
</dbReference>
<dbReference type="PROSITE" id="PS52045">
    <property type="entry name" value="NEPROSIN_PEP_CD"/>
    <property type="match status" value="1"/>
</dbReference>
<dbReference type="EMBL" id="JAINDJ010000008">
    <property type="protein sequence ID" value="KAG9440834.1"/>
    <property type="molecule type" value="Genomic_DNA"/>
</dbReference>
<name>A0AAV7DX39_ARIFI</name>
<keyword evidence="4" id="KW-1185">Reference proteome</keyword>
<dbReference type="Proteomes" id="UP000825729">
    <property type="component" value="Unassembled WGS sequence"/>
</dbReference>
<dbReference type="InterPro" id="IPR004314">
    <property type="entry name" value="Neprosin"/>
</dbReference>
<keyword evidence="1" id="KW-0472">Membrane</keyword>
<dbReference type="InterPro" id="IPR053168">
    <property type="entry name" value="Glutamic_endopeptidase"/>
</dbReference>
<protein>
    <recommendedName>
        <fullName evidence="2">Neprosin PEP catalytic domain-containing protein</fullName>
    </recommendedName>
</protein>
<dbReference type="PANTHER" id="PTHR31589">
    <property type="entry name" value="PROTEIN, PUTATIVE (DUF239)-RELATED-RELATED"/>
    <property type="match status" value="1"/>
</dbReference>
<evidence type="ECO:0000313" key="3">
    <source>
        <dbReference type="EMBL" id="KAG9440834.1"/>
    </source>
</evidence>
<dbReference type="Pfam" id="PF03080">
    <property type="entry name" value="Neprosin"/>
    <property type="match status" value="1"/>
</dbReference>
<gene>
    <name evidence="3" type="ORF">H6P81_020999</name>
</gene>
<evidence type="ECO:0000313" key="4">
    <source>
        <dbReference type="Proteomes" id="UP000825729"/>
    </source>
</evidence>
<dbReference type="InterPro" id="IPR025521">
    <property type="entry name" value="Neprosin_propep"/>
</dbReference>